<comment type="subcellular location">
    <subcellularLocation>
        <location evidence="1">Membrane</location>
    </subcellularLocation>
</comment>
<dbReference type="OMA" id="IRKRICH"/>
<feature type="domain" description="G-protein coupled receptors family 1 profile" evidence="6">
    <location>
        <begin position="50"/>
        <end position="297"/>
    </location>
</feature>
<proteinExistence type="predicted"/>
<dbReference type="KEGG" id="xla:121398861"/>
<feature type="transmembrane region" description="Helical" evidence="5">
    <location>
        <begin position="36"/>
        <end position="59"/>
    </location>
</feature>
<organism evidence="7 8">
    <name type="scientific">Xenopus laevis</name>
    <name type="common">African clawed frog</name>
    <dbReference type="NCBI Taxonomy" id="8355"/>
    <lineage>
        <taxon>Eukaryota</taxon>
        <taxon>Metazoa</taxon>
        <taxon>Chordata</taxon>
        <taxon>Craniata</taxon>
        <taxon>Vertebrata</taxon>
        <taxon>Euteleostomi</taxon>
        <taxon>Amphibia</taxon>
        <taxon>Batrachia</taxon>
        <taxon>Anura</taxon>
        <taxon>Pipoidea</taxon>
        <taxon>Pipidae</taxon>
        <taxon>Xenopodinae</taxon>
        <taxon>Xenopus</taxon>
        <taxon>Xenopus</taxon>
    </lineage>
</organism>
<feature type="transmembrane region" description="Helical" evidence="5">
    <location>
        <begin position="151"/>
        <end position="172"/>
    </location>
</feature>
<accession>A0A1L8EQB5</accession>
<dbReference type="PaxDb" id="8355-A0A1L8EQB5"/>
<dbReference type="PROSITE" id="PS50262">
    <property type="entry name" value="G_PROTEIN_RECEP_F1_2"/>
    <property type="match status" value="1"/>
</dbReference>
<gene>
    <name evidence="8 9 10" type="primary">LOC121398861</name>
</gene>
<feature type="transmembrane region" description="Helical" evidence="5">
    <location>
        <begin position="71"/>
        <end position="91"/>
    </location>
</feature>
<dbReference type="PANTHER" id="PTHR37680">
    <property type="entry name" value="C130050O18RIK PROTEIN"/>
    <property type="match status" value="1"/>
</dbReference>
<evidence type="ECO:0000313" key="9">
    <source>
        <dbReference type="RefSeq" id="XP_041434249.1"/>
    </source>
</evidence>
<evidence type="ECO:0000259" key="6">
    <source>
        <dbReference type="PROSITE" id="PS50262"/>
    </source>
</evidence>
<dbReference type="OrthoDB" id="9943240at2759"/>
<evidence type="ECO:0000256" key="3">
    <source>
        <dbReference type="ARBA" id="ARBA00022989"/>
    </source>
</evidence>
<dbReference type="Gene3D" id="1.20.1070.10">
    <property type="entry name" value="Rhodopsin 7-helix transmembrane proteins"/>
    <property type="match status" value="1"/>
</dbReference>
<dbReference type="PANTHER" id="PTHR37680:SF1">
    <property type="entry name" value="C130050O18RIK PROTEIN"/>
    <property type="match status" value="1"/>
</dbReference>
<dbReference type="GeneID" id="121398861"/>
<keyword evidence="2 5" id="KW-0812">Transmembrane</keyword>
<sequence>MALQNKTGLYYPSQTLDPEIDIEEVIFSQNIISRVLHGYIGIMVPLGILIGITILAIIIRKRICHQNMENMDFYLLSMAVTDLTIILYSLTAITRPSYMEITNLACGAISSLFNVSYFTSQNLLLLMFLTMIAPNSSTLRSLTAMVNHNRLATLSVTVLFSVLLSLLATSLLGTHKDLHTTTFCQLDPLNAKPEYDLVKFTAGFCFPTLLTLLFFLLLVYQLRQAEDSTVKENVQAQKVTLLHVVVMFASRLFYNVMLIRRTSLKLCVLSMSPIEELLFNTAELVLFSGSSLNLLFTLTLHGPCRLGIWKGLHFLKKLCCKSQTYDGVEMLSSAK</sequence>
<keyword evidence="4 5" id="KW-0472">Membrane</keyword>
<evidence type="ECO:0000313" key="8">
    <source>
        <dbReference type="RefSeq" id="XP_041434248.1"/>
    </source>
</evidence>
<evidence type="ECO:0000256" key="2">
    <source>
        <dbReference type="ARBA" id="ARBA00022692"/>
    </source>
</evidence>
<name>A0A1L8EQB5_XENLA</name>
<feature type="transmembrane region" description="Helical" evidence="5">
    <location>
        <begin position="111"/>
        <end position="130"/>
    </location>
</feature>
<keyword evidence="7" id="KW-1185">Reference proteome</keyword>
<feature type="transmembrane region" description="Helical" evidence="5">
    <location>
        <begin position="239"/>
        <end position="257"/>
    </location>
</feature>
<evidence type="ECO:0000313" key="10">
    <source>
        <dbReference type="RefSeq" id="XP_041434250.1"/>
    </source>
</evidence>
<dbReference type="RefSeq" id="XP_041434250.1">
    <property type="nucleotide sequence ID" value="XM_041578316.1"/>
</dbReference>
<reference evidence="8 9" key="1">
    <citation type="submission" date="2025-04" db="UniProtKB">
        <authorList>
            <consortium name="RefSeq"/>
        </authorList>
    </citation>
    <scope>IDENTIFICATION</scope>
    <source>
        <strain evidence="8 9">J_2021</strain>
        <tissue evidence="8 9">Erythrocytes</tissue>
    </source>
</reference>
<feature type="transmembrane region" description="Helical" evidence="5">
    <location>
        <begin position="197"/>
        <end position="219"/>
    </location>
</feature>
<evidence type="ECO:0000256" key="1">
    <source>
        <dbReference type="ARBA" id="ARBA00004370"/>
    </source>
</evidence>
<protein>
    <submittedName>
        <fullName evidence="8 9">Uncharacterized protein LOC121398861 isoform X1</fullName>
    </submittedName>
</protein>
<dbReference type="AlphaFoldDB" id="A0A1L8EQB5"/>
<evidence type="ECO:0000313" key="7">
    <source>
        <dbReference type="Proteomes" id="UP000186698"/>
    </source>
</evidence>
<dbReference type="SUPFAM" id="SSF81321">
    <property type="entry name" value="Family A G protein-coupled receptor-like"/>
    <property type="match status" value="1"/>
</dbReference>
<dbReference type="RefSeq" id="XP_041434248.1">
    <property type="nucleotide sequence ID" value="XM_041578314.1"/>
</dbReference>
<dbReference type="RefSeq" id="XP_041434249.1">
    <property type="nucleotide sequence ID" value="XM_041578315.1"/>
</dbReference>
<dbReference type="Proteomes" id="UP000186698">
    <property type="component" value="Chromosome 9_10S"/>
</dbReference>
<evidence type="ECO:0000256" key="4">
    <source>
        <dbReference type="ARBA" id="ARBA00023136"/>
    </source>
</evidence>
<keyword evidence="3 5" id="KW-1133">Transmembrane helix</keyword>
<dbReference type="GO" id="GO:0016020">
    <property type="term" value="C:membrane"/>
    <property type="evidence" value="ECO:0007669"/>
    <property type="project" value="UniProtKB-SubCell"/>
</dbReference>
<dbReference type="InterPro" id="IPR017452">
    <property type="entry name" value="GPCR_Rhodpsn_7TM"/>
</dbReference>
<evidence type="ECO:0000256" key="5">
    <source>
        <dbReference type="SAM" id="Phobius"/>
    </source>
</evidence>